<dbReference type="Proteomes" id="UP000799302">
    <property type="component" value="Unassembled WGS sequence"/>
</dbReference>
<proteinExistence type="predicted"/>
<keyword evidence="1" id="KW-0472">Membrane</keyword>
<feature type="transmembrane region" description="Helical" evidence="1">
    <location>
        <begin position="277"/>
        <end position="301"/>
    </location>
</feature>
<organism evidence="2 3">
    <name type="scientific">Microthyrium microscopicum</name>
    <dbReference type="NCBI Taxonomy" id="703497"/>
    <lineage>
        <taxon>Eukaryota</taxon>
        <taxon>Fungi</taxon>
        <taxon>Dikarya</taxon>
        <taxon>Ascomycota</taxon>
        <taxon>Pezizomycotina</taxon>
        <taxon>Dothideomycetes</taxon>
        <taxon>Dothideomycetes incertae sedis</taxon>
        <taxon>Microthyriales</taxon>
        <taxon>Microthyriaceae</taxon>
        <taxon>Microthyrium</taxon>
    </lineage>
</organism>
<name>A0A6A6UGW4_9PEZI</name>
<evidence type="ECO:0000256" key="1">
    <source>
        <dbReference type="SAM" id="Phobius"/>
    </source>
</evidence>
<dbReference type="EMBL" id="MU004233">
    <property type="protein sequence ID" value="KAF2671515.1"/>
    <property type="molecule type" value="Genomic_DNA"/>
</dbReference>
<feature type="transmembrane region" description="Helical" evidence="1">
    <location>
        <begin position="248"/>
        <end position="271"/>
    </location>
</feature>
<dbReference type="AlphaFoldDB" id="A0A6A6UGW4"/>
<protein>
    <submittedName>
        <fullName evidence="2">Uncharacterized protein</fullName>
    </submittedName>
</protein>
<feature type="transmembrane region" description="Helical" evidence="1">
    <location>
        <begin position="172"/>
        <end position="195"/>
    </location>
</feature>
<reference evidence="2" key="1">
    <citation type="journal article" date="2020" name="Stud. Mycol.">
        <title>101 Dothideomycetes genomes: a test case for predicting lifestyles and emergence of pathogens.</title>
        <authorList>
            <person name="Haridas S."/>
            <person name="Albert R."/>
            <person name="Binder M."/>
            <person name="Bloem J."/>
            <person name="Labutti K."/>
            <person name="Salamov A."/>
            <person name="Andreopoulos B."/>
            <person name="Baker S."/>
            <person name="Barry K."/>
            <person name="Bills G."/>
            <person name="Bluhm B."/>
            <person name="Cannon C."/>
            <person name="Castanera R."/>
            <person name="Culley D."/>
            <person name="Daum C."/>
            <person name="Ezra D."/>
            <person name="Gonzalez J."/>
            <person name="Henrissat B."/>
            <person name="Kuo A."/>
            <person name="Liang C."/>
            <person name="Lipzen A."/>
            <person name="Lutzoni F."/>
            <person name="Magnuson J."/>
            <person name="Mondo S."/>
            <person name="Nolan M."/>
            <person name="Ohm R."/>
            <person name="Pangilinan J."/>
            <person name="Park H.-J."/>
            <person name="Ramirez L."/>
            <person name="Alfaro M."/>
            <person name="Sun H."/>
            <person name="Tritt A."/>
            <person name="Yoshinaga Y."/>
            <person name="Zwiers L.-H."/>
            <person name="Turgeon B."/>
            <person name="Goodwin S."/>
            <person name="Spatafora J."/>
            <person name="Crous P."/>
            <person name="Grigoriev I."/>
        </authorList>
    </citation>
    <scope>NUCLEOTIDE SEQUENCE</scope>
    <source>
        <strain evidence="2">CBS 115976</strain>
    </source>
</reference>
<keyword evidence="1" id="KW-1133">Transmembrane helix</keyword>
<keyword evidence="3" id="KW-1185">Reference proteome</keyword>
<evidence type="ECO:0000313" key="2">
    <source>
        <dbReference type="EMBL" id="KAF2671515.1"/>
    </source>
</evidence>
<gene>
    <name evidence="2" type="ORF">BT63DRAFT_219691</name>
</gene>
<sequence>MAIQGHIRFDNRRAFLAQPARQSISFTQSYYHQPRLPIAYFSQTWADEVATTGPSELPDDYDAAADDTYMNETYVNTGTADETLLQGSPPGHIINLLGLPLSENVPLTMPIPEQTPAPLDIINRVGLKVNLDLQQTPDLERNELQLSVDHTQSDNSIEATTRSRQTHHLKSFAFCFFISIILVIAQSYTVAHSAYIRISHPTTVCNQSLATTLDFIQDLLHIVAPVALLITVVGQGRNGAMYHSFGKHWCSLAVMLVSLSLSMLVAIVLQAKRIKEIAMFFVGVSNIIITLATCSYILFVLRHWTSIEEPS</sequence>
<keyword evidence="1" id="KW-0812">Transmembrane</keyword>
<accession>A0A6A6UGW4</accession>
<evidence type="ECO:0000313" key="3">
    <source>
        <dbReference type="Proteomes" id="UP000799302"/>
    </source>
</evidence>
<feature type="transmembrane region" description="Helical" evidence="1">
    <location>
        <begin position="215"/>
        <end position="236"/>
    </location>
</feature>